<protein>
    <submittedName>
        <fullName evidence="2">Uncharacterized protein</fullName>
    </submittedName>
</protein>
<gene>
    <name evidence="2" type="ORF">C4532_09000</name>
</gene>
<evidence type="ECO:0000313" key="3">
    <source>
        <dbReference type="Proteomes" id="UP000285961"/>
    </source>
</evidence>
<reference evidence="2 3" key="1">
    <citation type="journal article" date="2017" name="ISME J.">
        <title>Energy and carbon metabolisms in a deep terrestrial subsurface fluid microbial community.</title>
        <authorList>
            <person name="Momper L."/>
            <person name="Jungbluth S.P."/>
            <person name="Lee M.D."/>
            <person name="Amend J.P."/>
        </authorList>
    </citation>
    <scope>NUCLEOTIDE SEQUENCE [LARGE SCALE GENOMIC DNA]</scope>
    <source>
        <strain evidence="2">SURF_17</strain>
    </source>
</reference>
<sequence length="228" mass="24446">MDLLIEVETPLLWDVETYIEGLANLESFPTIVLAENGGVSAIAIGEALKGKTDKEVFIKITCRDRNRIALHSDLLTAAAKGLTNVVLAEGGHPVQTRFPAAKPVYELDSLLLLKMMRQANPSFGKDLVVALGSLPWKIAVCIGGATAADMSRAEKLHAAGADLFFVASLEAVKPVRRLTDKPIFVSMYAENVSNLGEMLSTVESSGAQGMNLVLKALDKVIDGSIIRK</sequence>
<name>A0A419EZL9_9BACT</name>
<organism evidence="2 3">
    <name type="scientific">Candidatus Abyssobacteria bacterium SURF_17</name>
    <dbReference type="NCBI Taxonomy" id="2093361"/>
    <lineage>
        <taxon>Bacteria</taxon>
        <taxon>Pseudomonadati</taxon>
        <taxon>Candidatus Hydrogenedentota</taxon>
        <taxon>Candidatus Abyssobacteria</taxon>
    </lineage>
</organism>
<dbReference type="Proteomes" id="UP000285961">
    <property type="component" value="Unassembled WGS sequence"/>
</dbReference>
<comment type="caution">
    <text evidence="2">The sequence shown here is derived from an EMBL/GenBank/DDBJ whole genome shotgun (WGS) entry which is preliminary data.</text>
</comment>
<keyword evidence="1" id="KW-0560">Oxidoreductase</keyword>
<dbReference type="Gene3D" id="3.20.20.220">
    <property type="match status" value="1"/>
</dbReference>
<evidence type="ECO:0000313" key="2">
    <source>
        <dbReference type="EMBL" id="RJP70806.1"/>
    </source>
</evidence>
<accession>A0A419EZL9</accession>
<dbReference type="EMBL" id="QZKI01000065">
    <property type="protein sequence ID" value="RJP70806.1"/>
    <property type="molecule type" value="Genomic_DNA"/>
</dbReference>
<dbReference type="InterPro" id="IPR029041">
    <property type="entry name" value="FAD-linked_oxidoreductase-like"/>
</dbReference>
<dbReference type="GO" id="GO:0035999">
    <property type="term" value="P:tetrahydrofolate interconversion"/>
    <property type="evidence" value="ECO:0007669"/>
    <property type="project" value="UniProtKB-UniPathway"/>
</dbReference>
<evidence type="ECO:0000256" key="1">
    <source>
        <dbReference type="ARBA" id="ARBA00023002"/>
    </source>
</evidence>
<dbReference type="AlphaFoldDB" id="A0A419EZL9"/>
<dbReference type="SUPFAM" id="SSF51730">
    <property type="entry name" value="FAD-linked oxidoreductase"/>
    <property type="match status" value="1"/>
</dbReference>
<proteinExistence type="predicted"/>
<dbReference type="UniPathway" id="UPA00193"/>
<dbReference type="GO" id="GO:0016491">
    <property type="term" value="F:oxidoreductase activity"/>
    <property type="evidence" value="ECO:0007669"/>
    <property type="project" value="UniProtKB-KW"/>
</dbReference>